<gene>
    <name evidence="1" type="ORF">CW354_15995</name>
</gene>
<sequence length="68" mass="7546">MARSARNHSSNSARSGALFSWRAARRASAESPLISRSMSNSASMRLTASSARFEKRQSPWPSAQRIFM</sequence>
<evidence type="ECO:0000313" key="1">
    <source>
        <dbReference type="EMBL" id="PQA86665.1"/>
    </source>
</evidence>
<dbReference type="AlphaFoldDB" id="A0A2S7K2D5"/>
<dbReference type="Proteomes" id="UP000239504">
    <property type="component" value="Unassembled WGS sequence"/>
</dbReference>
<name>A0A2S7K2D5_9PROT</name>
<dbReference type="EMBL" id="PJCH01000012">
    <property type="protein sequence ID" value="PQA86665.1"/>
    <property type="molecule type" value="Genomic_DNA"/>
</dbReference>
<reference evidence="1 2" key="1">
    <citation type="submission" date="2017-12" db="EMBL/GenBank/DDBJ databases">
        <authorList>
            <person name="Hurst M.R.H."/>
        </authorList>
    </citation>
    <scope>NUCLEOTIDE SEQUENCE [LARGE SCALE GENOMIC DNA]</scope>
    <source>
        <strain evidence="1 2">SY-3-19</strain>
    </source>
</reference>
<organism evidence="1 2">
    <name type="scientific">Hyphococcus luteus</name>
    <dbReference type="NCBI Taxonomy" id="2058213"/>
    <lineage>
        <taxon>Bacteria</taxon>
        <taxon>Pseudomonadati</taxon>
        <taxon>Pseudomonadota</taxon>
        <taxon>Alphaproteobacteria</taxon>
        <taxon>Parvularculales</taxon>
        <taxon>Parvularculaceae</taxon>
        <taxon>Hyphococcus</taxon>
    </lineage>
</organism>
<keyword evidence="2" id="KW-1185">Reference proteome</keyword>
<protein>
    <submittedName>
        <fullName evidence="1">Uncharacterized protein</fullName>
    </submittedName>
</protein>
<evidence type="ECO:0000313" key="2">
    <source>
        <dbReference type="Proteomes" id="UP000239504"/>
    </source>
</evidence>
<comment type="caution">
    <text evidence="1">The sequence shown here is derived from an EMBL/GenBank/DDBJ whole genome shotgun (WGS) entry which is preliminary data.</text>
</comment>
<proteinExistence type="predicted"/>
<accession>A0A2S7K2D5</accession>